<keyword evidence="2" id="KW-1185">Reference proteome</keyword>
<evidence type="ECO:0000313" key="2">
    <source>
        <dbReference type="Proteomes" id="UP000052982"/>
    </source>
</evidence>
<dbReference type="EMBL" id="LMWW01000109">
    <property type="protein sequence ID" value="KUN74955.1"/>
    <property type="molecule type" value="Genomic_DNA"/>
</dbReference>
<evidence type="ECO:0000313" key="1">
    <source>
        <dbReference type="EMBL" id="KUN74955.1"/>
    </source>
</evidence>
<gene>
    <name evidence="1" type="ORF">AQJ64_44510</name>
</gene>
<dbReference type="Proteomes" id="UP000052982">
    <property type="component" value="Unassembled WGS sequence"/>
</dbReference>
<organism evidence="1 2">
    <name type="scientific">Streptomyces griseoruber</name>
    <dbReference type="NCBI Taxonomy" id="1943"/>
    <lineage>
        <taxon>Bacteria</taxon>
        <taxon>Bacillati</taxon>
        <taxon>Actinomycetota</taxon>
        <taxon>Actinomycetes</taxon>
        <taxon>Kitasatosporales</taxon>
        <taxon>Streptomycetaceae</taxon>
        <taxon>Streptomyces</taxon>
    </lineage>
</organism>
<proteinExistence type="predicted"/>
<sequence length="60" mass="6394">MFLRAGLCLEVASYCRTLVFDKARFVGQVQDGAAVLAEFPVFGRRAACLAESVALVVSGL</sequence>
<accession>A0A117R782</accession>
<comment type="caution">
    <text evidence="1">The sequence shown here is derived from an EMBL/GenBank/DDBJ whole genome shotgun (WGS) entry which is preliminary data.</text>
</comment>
<protein>
    <submittedName>
        <fullName evidence="1">Uncharacterized protein</fullName>
    </submittedName>
</protein>
<reference evidence="1 2" key="1">
    <citation type="submission" date="2015-10" db="EMBL/GenBank/DDBJ databases">
        <title>Draft genome sequence of Streptomyces griseoruber DSM 40281, type strain for the species Streptomyces griseoruber.</title>
        <authorList>
            <person name="Ruckert C."/>
            <person name="Winkler A."/>
            <person name="Kalinowski J."/>
            <person name="Kampfer P."/>
            <person name="Glaeser S."/>
        </authorList>
    </citation>
    <scope>NUCLEOTIDE SEQUENCE [LARGE SCALE GENOMIC DNA]</scope>
    <source>
        <strain evidence="1 2">DSM 40281</strain>
    </source>
</reference>
<name>A0A117R782_9ACTN</name>
<dbReference type="AlphaFoldDB" id="A0A117R782"/>